<protein>
    <submittedName>
        <fullName evidence="2">Uncharacterized protein</fullName>
    </submittedName>
</protein>
<dbReference type="EMBL" id="MT740726">
    <property type="protein sequence ID" value="QMV32391.1"/>
    <property type="molecule type" value="Genomic_DNA"/>
</dbReference>
<evidence type="ECO:0000313" key="2">
    <source>
        <dbReference type="EMBL" id="QMV32391.1"/>
    </source>
</evidence>
<evidence type="ECO:0000313" key="3">
    <source>
        <dbReference type="Proteomes" id="UP000515258"/>
    </source>
</evidence>
<dbReference type="Proteomes" id="UP000515258">
    <property type="component" value="Segment"/>
</dbReference>
<sequence>MNRESSTEHYELSAGGEAGGGSFRTYYWIG</sequence>
<proteinExistence type="predicted"/>
<name>A0A7G5B7W8_9CAUD</name>
<organism evidence="2 3">
    <name type="scientific">Ralstonia phage Albius</name>
    <dbReference type="NCBI Taxonomy" id="2759712"/>
    <lineage>
        <taxon>Viruses</taxon>
        <taxon>Duplodnaviria</taxon>
        <taxon>Heunggongvirae</taxon>
        <taxon>Uroviricota</taxon>
        <taxon>Caudoviricetes</taxon>
        <taxon>Rahariannevirus</taxon>
        <taxon>Rahariannevirus raharianne</taxon>
    </lineage>
</organism>
<gene>
    <name evidence="2" type="ORF">U2_00016</name>
</gene>
<feature type="region of interest" description="Disordered" evidence="1">
    <location>
        <begin position="1"/>
        <end position="21"/>
    </location>
</feature>
<accession>A0A7G5B7W8</accession>
<evidence type="ECO:0000256" key="1">
    <source>
        <dbReference type="SAM" id="MobiDB-lite"/>
    </source>
</evidence>
<reference evidence="2 3" key="1">
    <citation type="submission" date="2020-07" db="EMBL/GenBank/DDBJ databases">
        <title>Ralstonia phages.</title>
        <authorList>
            <person name="Trotereau A."/>
            <person name="Boyer C."/>
            <person name="Torres-Barcelo C."/>
        </authorList>
    </citation>
    <scope>NUCLEOTIDE SEQUENCE [LARGE SCALE GENOMIC DNA]</scope>
</reference>
<feature type="compositionally biased region" description="Basic and acidic residues" evidence="1">
    <location>
        <begin position="1"/>
        <end position="11"/>
    </location>
</feature>